<dbReference type="Gene3D" id="3.40.50.150">
    <property type="entry name" value="Vaccinia Virus protein VP39"/>
    <property type="match status" value="1"/>
</dbReference>
<dbReference type="Proteomes" id="UP001530377">
    <property type="component" value="Unassembled WGS sequence"/>
</dbReference>
<reference evidence="6 7" key="1">
    <citation type="submission" date="2024-10" db="EMBL/GenBank/DDBJ databases">
        <title>Updated reference genomes for cyclostephanoid diatoms.</title>
        <authorList>
            <person name="Roberts W.R."/>
            <person name="Alverson A.J."/>
        </authorList>
    </citation>
    <scope>NUCLEOTIDE SEQUENCE [LARGE SCALE GENOMIC DNA]</scope>
    <source>
        <strain evidence="6 7">AJA228-03</strain>
    </source>
</reference>
<proteinExistence type="predicted"/>
<gene>
    <name evidence="6" type="ORF">ACHAXA_008622</name>
</gene>
<evidence type="ECO:0000256" key="5">
    <source>
        <dbReference type="SAM" id="Phobius"/>
    </source>
</evidence>
<dbReference type="Pfam" id="PF01209">
    <property type="entry name" value="Ubie_methyltran"/>
    <property type="match status" value="1"/>
</dbReference>
<evidence type="ECO:0000256" key="1">
    <source>
        <dbReference type="ARBA" id="ARBA00022603"/>
    </source>
</evidence>
<evidence type="ECO:0000313" key="7">
    <source>
        <dbReference type="Proteomes" id="UP001530377"/>
    </source>
</evidence>
<feature type="transmembrane region" description="Helical" evidence="5">
    <location>
        <begin position="124"/>
        <end position="144"/>
    </location>
</feature>
<feature type="region of interest" description="Disordered" evidence="4">
    <location>
        <begin position="1"/>
        <end position="93"/>
    </location>
</feature>
<evidence type="ECO:0000256" key="3">
    <source>
        <dbReference type="ARBA" id="ARBA00022691"/>
    </source>
</evidence>
<dbReference type="InterPro" id="IPR029063">
    <property type="entry name" value="SAM-dependent_MTases_sf"/>
</dbReference>
<feature type="compositionally biased region" description="Acidic residues" evidence="4">
    <location>
        <begin position="68"/>
        <end position="83"/>
    </location>
</feature>
<evidence type="ECO:0000256" key="2">
    <source>
        <dbReference type="ARBA" id="ARBA00022679"/>
    </source>
</evidence>
<feature type="compositionally biased region" description="Basic and acidic residues" evidence="4">
    <location>
        <begin position="47"/>
        <end position="67"/>
    </location>
</feature>
<dbReference type="InterPro" id="IPR004033">
    <property type="entry name" value="UbiE/COQ5_MeTrFase"/>
</dbReference>
<feature type="compositionally biased region" description="Polar residues" evidence="4">
    <location>
        <begin position="20"/>
        <end position="30"/>
    </location>
</feature>
<dbReference type="PROSITE" id="PS51608">
    <property type="entry name" value="SAM_MT_UBIE"/>
    <property type="match status" value="1"/>
</dbReference>
<comment type="caution">
    <text evidence="6">The sequence shown here is derived from an EMBL/GenBank/DDBJ whole genome shotgun (WGS) entry which is preliminary data.</text>
</comment>
<keyword evidence="7" id="KW-1185">Reference proteome</keyword>
<dbReference type="PANTHER" id="PTHR43591">
    <property type="entry name" value="METHYLTRANSFERASE"/>
    <property type="match status" value="1"/>
</dbReference>
<dbReference type="SUPFAM" id="SSF53335">
    <property type="entry name" value="S-adenosyl-L-methionine-dependent methyltransferases"/>
    <property type="match status" value="1"/>
</dbReference>
<dbReference type="EMBL" id="JALLPB020000022">
    <property type="protein sequence ID" value="KAL3826414.1"/>
    <property type="molecule type" value="Genomic_DNA"/>
</dbReference>
<dbReference type="PANTHER" id="PTHR43591:SF24">
    <property type="entry name" value="2-METHOXY-6-POLYPRENYL-1,4-BENZOQUINOL METHYLASE, MITOCHONDRIAL"/>
    <property type="match status" value="1"/>
</dbReference>
<dbReference type="GO" id="GO:0008168">
    <property type="term" value="F:methyltransferase activity"/>
    <property type="evidence" value="ECO:0007669"/>
    <property type="project" value="UniProtKB-KW"/>
</dbReference>
<keyword evidence="3" id="KW-0949">S-adenosyl-L-methionine</keyword>
<evidence type="ECO:0000313" key="6">
    <source>
        <dbReference type="EMBL" id="KAL3826414.1"/>
    </source>
</evidence>
<dbReference type="AlphaFoldDB" id="A0ABD3SPA0"/>
<organism evidence="6 7">
    <name type="scientific">Cyclostephanos tholiformis</name>
    <dbReference type="NCBI Taxonomy" id="382380"/>
    <lineage>
        <taxon>Eukaryota</taxon>
        <taxon>Sar</taxon>
        <taxon>Stramenopiles</taxon>
        <taxon>Ochrophyta</taxon>
        <taxon>Bacillariophyta</taxon>
        <taxon>Coscinodiscophyceae</taxon>
        <taxon>Thalassiosirophycidae</taxon>
        <taxon>Stephanodiscales</taxon>
        <taxon>Stephanodiscaceae</taxon>
        <taxon>Cyclostephanos</taxon>
    </lineage>
</organism>
<evidence type="ECO:0000256" key="4">
    <source>
        <dbReference type="SAM" id="MobiDB-lite"/>
    </source>
</evidence>
<protein>
    <recommendedName>
        <fullName evidence="8">Methyltransferase type 11 domain-containing protein</fullName>
    </recommendedName>
</protein>
<keyword evidence="5" id="KW-0472">Membrane</keyword>
<evidence type="ECO:0008006" key="8">
    <source>
        <dbReference type="Google" id="ProtNLM"/>
    </source>
</evidence>
<name>A0ABD3SPA0_9STRA</name>
<keyword evidence="5" id="KW-1133">Transmembrane helix</keyword>
<sequence>MAPTTRQAAKKADSPAENVESLTPSISEGTASPAMAPPLTRKKMTKKEKQEALARARRWAERRHGTDDPENEEVTEENEEVDENDKGLVDITPPSLEYHPSPEIMMTNQKTSRPSNVGVGSSRYFFILAILPVAVMIIASRFLYATISPPPSDYGSGSMFDLIAIRYDFINRALALNLDVSWRRRLVKEVVGAEGEIFSAGHGDNGGMVKILDLATGTADVAILLGKAAARYYENSPPPGISSTSADATIVLGLDPSQNMLNVGTSKVQSEDLTHIVRLQLGDARNLDSIEDDTFDAVTMSFGIRNVPEKEMALCEIHRVLKKRHLFPHLRAQSNTEESKLAILEFSEPTGTGIMAMLARLYVRHCVPAIGAILSGRPKEYMHLQKSIADFPSPTEFVKLMEHLKCPTKKVGGDGELEIDTFGSFRVTEVINLNFGSVQIYAATPILKKFVTE</sequence>
<keyword evidence="1" id="KW-0489">Methyltransferase</keyword>
<dbReference type="GO" id="GO:0032259">
    <property type="term" value="P:methylation"/>
    <property type="evidence" value="ECO:0007669"/>
    <property type="project" value="UniProtKB-KW"/>
</dbReference>
<dbReference type="CDD" id="cd02440">
    <property type="entry name" value="AdoMet_MTases"/>
    <property type="match status" value="1"/>
</dbReference>
<keyword evidence="5" id="KW-0812">Transmembrane</keyword>
<accession>A0ABD3SPA0</accession>
<keyword evidence="2" id="KW-0808">Transferase</keyword>